<dbReference type="PANTHER" id="PTHR43213:SF5">
    <property type="entry name" value="BIFUNCTIONAL DTTP_UTP PYROPHOSPHATASE_METHYLTRANSFERASE PROTEIN-RELATED"/>
    <property type="match status" value="1"/>
</dbReference>
<dbReference type="PANTHER" id="PTHR43213">
    <property type="entry name" value="BIFUNCTIONAL DTTP/UTP PYROPHOSPHATASE/METHYLTRANSFERASE PROTEIN-RELATED"/>
    <property type="match status" value="1"/>
</dbReference>
<comment type="similarity">
    <text evidence="3">Belongs to the Maf family. YhdE subfamily.</text>
</comment>
<comment type="cofactor">
    <cofactor evidence="1 3">
        <name>a divalent metal cation</name>
        <dbReference type="ChEBI" id="CHEBI:60240"/>
    </cofactor>
</comment>
<dbReference type="CDD" id="cd00555">
    <property type="entry name" value="Maf"/>
    <property type="match status" value="1"/>
</dbReference>
<dbReference type="SUPFAM" id="SSF52972">
    <property type="entry name" value="ITPase-like"/>
    <property type="match status" value="1"/>
</dbReference>
<keyword evidence="3" id="KW-0963">Cytoplasm</keyword>
<dbReference type="HAMAP" id="MF_00528">
    <property type="entry name" value="Maf"/>
    <property type="match status" value="1"/>
</dbReference>
<feature type="site" description="Important for substrate specificity" evidence="3">
    <location>
        <position position="9"/>
    </location>
</feature>
<reference evidence="4" key="2">
    <citation type="submission" date="2021-04" db="EMBL/GenBank/DDBJ databases">
        <authorList>
            <person name="Gilroy R."/>
        </authorList>
    </citation>
    <scope>NUCLEOTIDE SEQUENCE</scope>
    <source>
        <strain evidence="4">2189</strain>
    </source>
</reference>
<protein>
    <recommendedName>
        <fullName evidence="3">dTTP/UTP pyrophosphatase</fullName>
        <shortName evidence="3">dTTPase/UTPase</shortName>
        <ecNumber evidence="3">3.6.1.9</ecNumber>
    </recommendedName>
    <alternativeName>
        <fullName evidence="3">Nucleoside triphosphate pyrophosphatase</fullName>
    </alternativeName>
    <alternativeName>
        <fullName evidence="3">Nucleotide pyrophosphatase</fullName>
        <shortName evidence="3">Nucleotide PPase</shortName>
    </alternativeName>
</protein>
<keyword evidence="2 3" id="KW-0378">Hydrolase</keyword>
<dbReference type="AlphaFoldDB" id="A0A9D1VZD2"/>
<evidence type="ECO:0000256" key="1">
    <source>
        <dbReference type="ARBA" id="ARBA00001968"/>
    </source>
</evidence>
<keyword evidence="3" id="KW-0546">Nucleotide metabolism</keyword>
<feature type="active site" description="Proton acceptor" evidence="3">
    <location>
        <position position="66"/>
    </location>
</feature>
<feature type="site" description="Important for substrate specificity" evidence="3">
    <location>
        <position position="149"/>
    </location>
</feature>
<proteinExistence type="inferred from homology"/>
<dbReference type="InterPro" id="IPR003697">
    <property type="entry name" value="Maf-like"/>
</dbReference>
<organism evidence="4 5">
    <name type="scientific">Candidatus Borkfalkia faecavium</name>
    <dbReference type="NCBI Taxonomy" id="2838508"/>
    <lineage>
        <taxon>Bacteria</taxon>
        <taxon>Bacillati</taxon>
        <taxon>Bacillota</taxon>
        <taxon>Clostridia</taxon>
        <taxon>Christensenellales</taxon>
        <taxon>Christensenellaceae</taxon>
        <taxon>Candidatus Borkfalkia</taxon>
    </lineage>
</organism>
<dbReference type="EC" id="3.6.1.9" evidence="3"/>
<sequence length="184" mass="19726">MILASASPRRKEILSHILPHFSVCPAAGEEAPDLTLPPEGIVQALARQKAEEVSSRFPASLVLGADTIVWHEGRLLGKPKGAEDAARMLRSLSGKTHRVYTGWCLRGPGVDRCGAAVSEVEFYPLSEEFISEYIAGGSPLDKAGAYGIQDDARLVRAYRGSYTNIVGLPEEELRAQLAALGVIG</sequence>
<evidence type="ECO:0000256" key="3">
    <source>
        <dbReference type="HAMAP-Rule" id="MF_00528"/>
    </source>
</evidence>
<evidence type="ECO:0000313" key="5">
    <source>
        <dbReference type="Proteomes" id="UP000886847"/>
    </source>
</evidence>
<comment type="function">
    <text evidence="3">Nucleoside triphosphate pyrophosphatase that hydrolyzes dTTP and UTP. May have a dual role in cell division arrest and in preventing the incorporation of modified nucleotides into cellular nucleic acids.</text>
</comment>
<reference evidence="4" key="1">
    <citation type="journal article" date="2021" name="PeerJ">
        <title>Extensive microbial diversity within the chicken gut microbiome revealed by metagenomics and culture.</title>
        <authorList>
            <person name="Gilroy R."/>
            <person name="Ravi A."/>
            <person name="Getino M."/>
            <person name="Pursley I."/>
            <person name="Horton D.L."/>
            <person name="Alikhan N.F."/>
            <person name="Baker D."/>
            <person name="Gharbi K."/>
            <person name="Hall N."/>
            <person name="Watson M."/>
            <person name="Adriaenssens E.M."/>
            <person name="Foster-Nyarko E."/>
            <person name="Jarju S."/>
            <person name="Secka A."/>
            <person name="Antonio M."/>
            <person name="Oren A."/>
            <person name="Chaudhuri R.R."/>
            <person name="La Ragione R."/>
            <person name="Hildebrand F."/>
            <person name="Pallen M.J."/>
        </authorList>
    </citation>
    <scope>NUCLEOTIDE SEQUENCE</scope>
    <source>
        <strain evidence="4">2189</strain>
    </source>
</reference>
<gene>
    <name evidence="4" type="primary">maf</name>
    <name evidence="4" type="ORF">H9851_00625</name>
</gene>
<dbReference type="GO" id="GO:0005737">
    <property type="term" value="C:cytoplasm"/>
    <property type="evidence" value="ECO:0007669"/>
    <property type="project" value="UniProtKB-SubCell"/>
</dbReference>
<dbReference type="PIRSF" id="PIRSF006305">
    <property type="entry name" value="Maf"/>
    <property type="match status" value="1"/>
</dbReference>
<dbReference type="Gene3D" id="3.90.950.10">
    <property type="match status" value="1"/>
</dbReference>
<comment type="caution">
    <text evidence="3">Lacks conserved residue(s) required for the propagation of feature annotation.</text>
</comment>
<dbReference type="Pfam" id="PF02545">
    <property type="entry name" value="Maf"/>
    <property type="match status" value="1"/>
</dbReference>
<dbReference type="EMBL" id="DXEW01000004">
    <property type="protein sequence ID" value="HIX49775.1"/>
    <property type="molecule type" value="Genomic_DNA"/>
</dbReference>
<evidence type="ECO:0000313" key="4">
    <source>
        <dbReference type="EMBL" id="HIX49775.1"/>
    </source>
</evidence>
<comment type="caution">
    <text evidence="4">The sequence shown here is derived from an EMBL/GenBank/DDBJ whole genome shotgun (WGS) entry which is preliminary data.</text>
</comment>
<dbReference type="NCBIfam" id="TIGR00172">
    <property type="entry name" value="maf"/>
    <property type="match status" value="1"/>
</dbReference>
<comment type="catalytic activity">
    <reaction evidence="3">
        <text>dTTP + H2O = dTMP + diphosphate + H(+)</text>
        <dbReference type="Rhea" id="RHEA:28534"/>
        <dbReference type="ChEBI" id="CHEBI:15377"/>
        <dbReference type="ChEBI" id="CHEBI:15378"/>
        <dbReference type="ChEBI" id="CHEBI:33019"/>
        <dbReference type="ChEBI" id="CHEBI:37568"/>
        <dbReference type="ChEBI" id="CHEBI:63528"/>
        <dbReference type="EC" id="3.6.1.9"/>
    </reaction>
</comment>
<name>A0A9D1VZD2_9FIRM</name>
<accession>A0A9D1VZD2</accession>
<comment type="catalytic activity">
    <reaction evidence="3">
        <text>UTP + H2O = UMP + diphosphate + H(+)</text>
        <dbReference type="Rhea" id="RHEA:29395"/>
        <dbReference type="ChEBI" id="CHEBI:15377"/>
        <dbReference type="ChEBI" id="CHEBI:15378"/>
        <dbReference type="ChEBI" id="CHEBI:33019"/>
        <dbReference type="ChEBI" id="CHEBI:46398"/>
        <dbReference type="ChEBI" id="CHEBI:57865"/>
        <dbReference type="EC" id="3.6.1.9"/>
    </reaction>
</comment>
<feature type="site" description="Important for substrate specificity" evidence="3">
    <location>
        <position position="67"/>
    </location>
</feature>
<dbReference type="GO" id="GO:0009117">
    <property type="term" value="P:nucleotide metabolic process"/>
    <property type="evidence" value="ECO:0007669"/>
    <property type="project" value="UniProtKB-KW"/>
</dbReference>
<dbReference type="GO" id="GO:0047429">
    <property type="term" value="F:nucleoside triphosphate diphosphatase activity"/>
    <property type="evidence" value="ECO:0007669"/>
    <property type="project" value="UniProtKB-EC"/>
</dbReference>
<dbReference type="Proteomes" id="UP000886847">
    <property type="component" value="Unassembled WGS sequence"/>
</dbReference>
<comment type="subcellular location">
    <subcellularLocation>
        <location evidence="3">Cytoplasm</location>
    </subcellularLocation>
</comment>
<evidence type="ECO:0000256" key="2">
    <source>
        <dbReference type="ARBA" id="ARBA00022801"/>
    </source>
</evidence>
<dbReference type="InterPro" id="IPR029001">
    <property type="entry name" value="ITPase-like_fam"/>
</dbReference>